<accession>A0A7S4GGR4</accession>
<reference evidence="2" key="1">
    <citation type="submission" date="2021-01" db="EMBL/GenBank/DDBJ databases">
        <authorList>
            <person name="Corre E."/>
            <person name="Pelletier E."/>
            <person name="Niang G."/>
            <person name="Scheremetjew M."/>
            <person name="Finn R."/>
            <person name="Kale V."/>
            <person name="Holt S."/>
            <person name="Cochrane G."/>
            <person name="Meng A."/>
            <person name="Brown T."/>
            <person name="Cohen L."/>
        </authorList>
    </citation>
    <scope>NUCLEOTIDE SEQUENCE</scope>
    <source>
        <strain evidence="2">CCMP1594</strain>
    </source>
</reference>
<evidence type="ECO:0000256" key="1">
    <source>
        <dbReference type="SAM" id="MobiDB-lite"/>
    </source>
</evidence>
<dbReference type="EMBL" id="HBJA01139442">
    <property type="protein sequence ID" value="CAE0836638.1"/>
    <property type="molecule type" value="Transcribed_RNA"/>
</dbReference>
<gene>
    <name evidence="2" type="ORF">EGYM00163_LOCUS48002</name>
</gene>
<feature type="compositionally biased region" description="Basic and acidic residues" evidence="1">
    <location>
        <begin position="179"/>
        <end position="199"/>
    </location>
</feature>
<name>A0A7S4GGR4_9EUGL</name>
<organism evidence="2">
    <name type="scientific">Eutreptiella gymnastica</name>
    <dbReference type="NCBI Taxonomy" id="73025"/>
    <lineage>
        <taxon>Eukaryota</taxon>
        <taxon>Discoba</taxon>
        <taxon>Euglenozoa</taxon>
        <taxon>Euglenida</taxon>
        <taxon>Spirocuta</taxon>
        <taxon>Euglenophyceae</taxon>
        <taxon>Eutreptiales</taxon>
        <taxon>Eutreptiaceae</taxon>
        <taxon>Eutreptiella</taxon>
    </lineage>
</organism>
<feature type="region of interest" description="Disordered" evidence="1">
    <location>
        <begin position="37"/>
        <end position="65"/>
    </location>
</feature>
<proteinExistence type="predicted"/>
<sequence>MAVVREQAWVRELHAGFPHGYNMEVHFPSEKTLQRYQERKLSGRSKKEQNQNGWQHVPSRGIPVPDPLHTEPNFTFNRDSGALIFSTKAGHSASIRRDLAKFVQTDDDPVQRNEFLDSLSRSKVHRLQNWLTVNQPQQDSTVQNLFQQMIVTLDSHLKNNSSHQSLGIFQSYDSTAPAEQEKKQRKKADAVAENSLEKK</sequence>
<protein>
    <submittedName>
        <fullName evidence="2">Uncharacterized protein</fullName>
    </submittedName>
</protein>
<feature type="compositionally biased region" description="Basic and acidic residues" evidence="1">
    <location>
        <begin position="37"/>
        <end position="49"/>
    </location>
</feature>
<dbReference type="AlphaFoldDB" id="A0A7S4GGR4"/>
<feature type="region of interest" description="Disordered" evidence="1">
    <location>
        <begin position="175"/>
        <end position="199"/>
    </location>
</feature>
<evidence type="ECO:0000313" key="2">
    <source>
        <dbReference type="EMBL" id="CAE0836638.1"/>
    </source>
</evidence>